<evidence type="ECO:0000259" key="18">
    <source>
        <dbReference type="PROSITE" id="PS51384"/>
    </source>
</evidence>
<keyword evidence="9" id="KW-0288">FMN</keyword>
<dbReference type="Pfam" id="PF01568">
    <property type="entry name" value="Molydop_binding"/>
    <property type="match status" value="1"/>
</dbReference>
<evidence type="ECO:0000256" key="2">
    <source>
        <dbReference type="ARBA" id="ARBA00001942"/>
    </source>
</evidence>
<keyword evidence="14" id="KW-0408">Iron</keyword>
<feature type="domain" description="Flavodoxin-like" evidence="17">
    <location>
        <begin position="752"/>
        <end position="890"/>
    </location>
</feature>
<dbReference type="InterPro" id="IPR039261">
    <property type="entry name" value="FNR_nucleotide-bd"/>
</dbReference>
<evidence type="ECO:0000256" key="12">
    <source>
        <dbReference type="ARBA" id="ARBA00022857"/>
    </source>
</evidence>
<dbReference type="InterPro" id="IPR041957">
    <property type="entry name" value="CT_Nitrate-R-NapA-like"/>
</dbReference>
<evidence type="ECO:0000259" key="17">
    <source>
        <dbReference type="PROSITE" id="PS50902"/>
    </source>
</evidence>
<comment type="cofactor">
    <cofactor evidence="1">
        <name>FMN</name>
        <dbReference type="ChEBI" id="CHEBI:58210"/>
    </cofactor>
</comment>
<dbReference type="EMBL" id="OY726394">
    <property type="protein sequence ID" value="CAJ1504623.1"/>
    <property type="molecule type" value="Genomic_DNA"/>
</dbReference>
<dbReference type="InterPro" id="IPR009010">
    <property type="entry name" value="Asp_de-COase-like_dom_sf"/>
</dbReference>
<dbReference type="SMART" id="SM00926">
    <property type="entry name" value="Molybdop_Fe4S4"/>
    <property type="match status" value="1"/>
</dbReference>
<protein>
    <submittedName>
        <fullName evidence="20">Bifunctional nitrate reductase/sulfite reductase flavoprotein subunit alpha</fullName>
    </submittedName>
</protein>
<dbReference type="InterPro" id="IPR008254">
    <property type="entry name" value="Flavodoxin/NO_synth"/>
</dbReference>
<evidence type="ECO:0000313" key="21">
    <source>
        <dbReference type="Proteomes" id="UP001190336"/>
    </source>
</evidence>
<dbReference type="PANTHER" id="PTHR43105">
    <property type="entry name" value="RESPIRATORY NITRATE REDUCTASE"/>
    <property type="match status" value="1"/>
</dbReference>
<dbReference type="InterPro" id="IPR003097">
    <property type="entry name" value="CysJ-like_FAD-binding"/>
</dbReference>
<dbReference type="PROSITE" id="PS00551">
    <property type="entry name" value="MOLYBDOPTERIN_PROK_1"/>
    <property type="match status" value="1"/>
</dbReference>
<sequence>MPVQDDPRVPGTTESVATLCAYCGVGCGLVLQVETDPATGRRRVAKAIGDKAHPANFGRLCTKGATTADMLAAPGRMSSALLRSARDEPAEPTGIDTAITHCATRLRAIVDEHGPDAVALYVSGQMSLEAQYLANKLAKGFIGTNRIESNSRLCMSGASTGYKQSLGADGPPGSYQDFEHADVFFVTGANMADCHPILFLRMMDRVKAGAKLIVVDPRRSATADKADLFLQIAPGTDLALLNGLLHLIVADGYTDDAFIAEFTRGWEVMPDFLEQYRPETVAAITGIPEADIRTAATWIGQAANWMSCWTMGLNQSTHGTWNTNALCNLHLATGAICRTGSGPFSLTGQPNAMGGREMGYLGSGLPGQRSAADAEDRAFVEDAWGVPRGSLRTDGDAGAIDMFEQMADGRIKACWIICTNPVATVANRKTVLAALERAELVIAQEAFTETETTAYADVLLPAALWTESEGVMVNSERNLTLFTKAVDAPGEALPDWQIIARVAAEMGYAEAFDYACAEDVFDEIKRFANPRTGYDLRGISYRRLRRTPVQWPCPPGDRRDRHPIRYLTAGAAPRLAFPTDDGRAVFFARPHLLPDEMPDGDYPFLLNTGRLPHQWHTMTKTGKVARLNRLNPGPFVEIHPDDAARLGVVDDDAVEIASRRGRAVLPALVSDRVRPGDCFASFHWNDAFGEYLAINAVTNDAVDPVSRQPEYKACAVTLARVAGRSAPAPADASYLPPPEVSAPTGDASRAPVAVLWASQTGTAEDAAARCAAQLGQAGLAVRLCGMDDFPVADLAGASTLLLITSTTGDGDPPDNGAALWESLNAADAPRLPDTRYAVLALGDSNYDDFCGHGRRLDERLAELGAHRLTDRVDCEPDYEAAATGWLTNVCGALVATPGVSAAVAPVTPLSYGKKNPLITSLVVNTRLSGPGSAKDVRQLAFALPENTVDYQAGDALGVWPRHHLDLVEEWLAVTGLDGDTVVEVTGGQLMVLRDALRERLAIARVNPDLVRFVAERSGSVELAELVQPGNKAAFADWAWGRHQVDLLAEFPVRVSAEDWLAVLKPLQPRLYSISSSPKHDPRRIQLTVSTVRYDFRGRPRRGVCSTYLADAARDGVGIFVQKANHFRPPADPDTPMIMVGPGTGIAPFRGFLHERRALGHTGRNWLFFGEQHAATDFYYRDEITGMHADGFLTELDLAFSRDQPEKVYVQHLMRRRGAQLWRWLQDGAHLYVCGDAQRMAKAVDATLVEIAGQHGGLDPEAARGQIRALASAGRYQRDVY</sequence>
<comment type="cofactor">
    <cofactor evidence="3">
        <name>[4Fe-4S] cluster</name>
        <dbReference type="ChEBI" id="CHEBI:49883"/>
    </cofactor>
</comment>
<keyword evidence="6" id="KW-0004">4Fe-4S</keyword>
<evidence type="ECO:0000256" key="5">
    <source>
        <dbReference type="ARBA" id="ARBA00008747"/>
    </source>
</evidence>
<reference evidence="20 21" key="1">
    <citation type="submission" date="2023-08" db="EMBL/GenBank/DDBJ databases">
        <authorList>
            <person name="Folkvardsen B D."/>
            <person name="Norman A."/>
        </authorList>
    </citation>
    <scope>NUCLEOTIDE SEQUENCE [LARGE SCALE GENOMIC DNA]</scope>
    <source>
        <strain evidence="20 21">Mu0083</strain>
    </source>
</reference>
<keyword evidence="12" id="KW-0521">NADP</keyword>
<dbReference type="Gene3D" id="3.40.228.10">
    <property type="entry name" value="Dimethylsulfoxide Reductase, domain 2"/>
    <property type="match status" value="1"/>
</dbReference>
<evidence type="ECO:0000256" key="10">
    <source>
        <dbReference type="ARBA" id="ARBA00022723"/>
    </source>
</evidence>
<keyword evidence="15" id="KW-0411">Iron-sulfur</keyword>
<dbReference type="Pfam" id="PF04879">
    <property type="entry name" value="Molybdop_Fe4S4"/>
    <property type="match status" value="1"/>
</dbReference>
<keyword evidence="13" id="KW-0560">Oxidoreductase</keyword>
<keyword evidence="8" id="KW-0285">Flavoprotein</keyword>
<dbReference type="Gene3D" id="2.20.25.90">
    <property type="entry name" value="ADC-like domains"/>
    <property type="match status" value="1"/>
</dbReference>
<dbReference type="InterPro" id="IPR029039">
    <property type="entry name" value="Flavoprotein-like_sf"/>
</dbReference>
<dbReference type="CDD" id="cd02791">
    <property type="entry name" value="MopB_CT_Nitrate-R-NapA-like"/>
    <property type="match status" value="1"/>
</dbReference>
<comment type="similarity">
    <text evidence="5">Belongs to the prokaryotic molybdopterin-containing oxidoreductase family. NasA/NapA/NarB subfamily.</text>
</comment>
<evidence type="ECO:0000256" key="14">
    <source>
        <dbReference type="ARBA" id="ARBA00023004"/>
    </source>
</evidence>
<evidence type="ECO:0000256" key="4">
    <source>
        <dbReference type="ARBA" id="ARBA00001974"/>
    </source>
</evidence>
<dbReference type="InterPro" id="IPR001094">
    <property type="entry name" value="Flavdoxin-like"/>
</dbReference>
<dbReference type="InterPro" id="IPR027467">
    <property type="entry name" value="MopterinOxRdtase_cofactor_BS"/>
</dbReference>
<dbReference type="InterPro" id="IPR017927">
    <property type="entry name" value="FAD-bd_FR_type"/>
</dbReference>
<dbReference type="Pfam" id="PF00384">
    <property type="entry name" value="Molybdopterin"/>
    <property type="match status" value="1"/>
</dbReference>
<proteinExistence type="inferred from homology"/>
<dbReference type="SUPFAM" id="SSF50692">
    <property type="entry name" value="ADC-like"/>
    <property type="match status" value="1"/>
</dbReference>
<keyword evidence="16" id="KW-0534">Nitrate assimilation</keyword>
<dbReference type="CDD" id="cd06199">
    <property type="entry name" value="SiR"/>
    <property type="match status" value="1"/>
</dbReference>
<dbReference type="InterPro" id="IPR001709">
    <property type="entry name" value="Flavoprot_Pyr_Nucl_cyt_Rdtase"/>
</dbReference>
<dbReference type="InterPro" id="IPR006656">
    <property type="entry name" value="Mopterin_OxRdtase"/>
</dbReference>
<evidence type="ECO:0000313" key="20">
    <source>
        <dbReference type="EMBL" id="CAJ1504623.1"/>
    </source>
</evidence>
<feature type="domain" description="FAD-binding FR-type" evidence="18">
    <location>
        <begin position="914"/>
        <end position="1129"/>
    </location>
</feature>
<feature type="domain" description="4Fe-4S Mo/W bis-MGD-type" evidence="19">
    <location>
        <begin position="13"/>
        <end position="75"/>
    </location>
</feature>
<dbReference type="InterPro" id="IPR023173">
    <property type="entry name" value="NADPH_Cyt_P450_Rdtase_alpha"/>
</dbReference>
<evidence type="ECO:0000256" key="11">
    <source>
        <dbReference type="ARBA" id="ARBA00022827"/>
    </source>
</evidence>
<evidence type="ECO:0000256" key="3">
    <source>
        <dbReference type="ARBA" id="ARBA00001966"/>
    </source>
</evidence>
<name>A0ABN9NDG2_9MYCO</name>
<dbReference type="Pfam" id="PF00175">
    <property type="entry name" value="NAD_binding_1"/>
    <property type="match status" value="1"/>
</dbReference>
<dbReference type="InterPro" id="IPR001433">
    <property type="entry name" value="OxRdtase_FAD/NAD-bd"/>
</dbReference>
<evidence type="ECO:0000256" key="9">
    <source>
        <dbReference type="ARBA" id="ARBA00022643"/>
    </source>
</evidence>
<evidence type="ECO:0000256" key="13">
    <source>
        <dbReference type="ARBA" id="ARBA00023002"/>
    </source>
</evidence>
<dbReference type="InterPro" id="IPR017938">
    <property type="entry name" value="Riboflavin_synthase-like_b-brl"/>
</dbReference>
<dbReference type="InterPro" id="IPR006963">
    <property type="entry name" value="Mopterin_OxRdtase_4Fe-4S_dom"/>
</dbReference>
<dbReference type="Pfam" id="PF00258">
    <property type="entry name" value="Flavodoxin_1"/>
    <property type="match status" value="1"/>
</dbReference>
<evidence type="ECO:0000256" key="7">
    <source>
        <dbReference type="ARBA" id="ARBA00022505"/>
    </source>
</evidence>
<keyword evidence="21" id="KW-1185">Reference proteome</keyword>
<keyword evidence="11" id="KW-0274">FAD</keyword>
<comment type="cofactor">
    <cofactor evidence="2">
        <name>Mo-bis(molybdopterin guanine dinucleotide)</name>
        <dbReference type="ChEBI" id="CHEBI:60539"/>
    </cofactor>
</comment>
<dbReference type="PROSITE" id="PS50902">
    <property type="entry name" value="FLAVODOXIN_LIKE"/>
    <property type="match status" value="1"/>
</dbReference>
<evidence type="ECO:0000256" key="16">
    <source>
        <dbReference type="ARBA" id="ARBA00023063"/>
    </source>
</evidence>
<dbReference type="Proteomes" id="UP001190336">
    <property type="component" value="Chromosome"/>
</dbReference>
<dbReference type="Gene3D" id="3.40.50.80">
    <property type="entry name" value="Nucleotide-binding domain of ferredoxin-NADP reductase (FNR) module"/>
    <property type="match status" value="1"/>
</dbReference>
<accession>A0ABN9NDG2</accession>
<dbReference type="SUPFAM" id="SSF63380">
    <property type="entry name" value="Riboflavin synthase domain-like"/>
    <property type="match status" value="1"/>
</dbReference>
<evidence type="ECO:0000259" key="19">
    <source>
        <dbReference type="PROSITE" id="PS51669"/>
    </source>
</evidence>
<dbReference type="Pfam" id="PF00667">
    <property type="entry name" value="FAD_binding_1"/>
    <property type="match status" value="1"/>
</dbReference>
<dbReference type="PROSITE" id="PS51669">
    <property type="entry name" value="4FE4S_MOW_BIS_MGD"/>
    <property type="match status" value="1"/>
</dbReference>
<evidence type="ECO:0000256" key="6">
    <source>
        <dbReference type="ARBA" id="ARBA00022485"/>
    </source>
</evidence>
<dbReference type="SUPFAM" id="SSF52343">
    <property type="entry name" value="Ferredoxin reductase-like, C-terminal NADP-linked domain"/>
    <property type="match status" value="1"/>
</dbReference>
<dbReference type="CDD" id="cd02754">
    <property type="entry name" value="MopB_Nitrate-R-NapA-like"/>
    <property type="match status" value="1"/>
</dbReference>
<dbReference type="InterPro" id="IPR050123">
    <property type="entry name" value="Prok_molybdopt-oxidoreductase"/>
</dbReference>
<dbReference type="SUPFAM" id="SSF53706">
    <property type="entry name" value="Formate dehydrogenase/DMSO reductase, domains 1-3"/>
    <property type="match status" value="1"/>
</dbReference>
<dbReference type="PROSITE" id="PS51384">
    <property type="entry name" value="FAD_FR"/>
    <property type="match status" value="1"/>
</dbReference>
<gene>
    <name evidence="20" type="ORF">MU0083_003483</name>
</gene>
<evidence type="ECO:0000256" key="15">
    <source>
        <dbReference type="ARBA" id="ARBA00023014"/>
    </source>
</evidence>
<evidence type="ECO:0000256" key="8">
    <source>
        <dbReference type="ARBA" id="ARBA00022630"/>
    </source>
</evidence>
<dbReference type="PANTHER" id="PTHR43105:SF9">
    <property type="entry name" value="NADPH-FE(3+) OXIDOREDUCTASE SUBUNIT ALPHA"/>
    <property type="match status" value="1"/>
</dbReference>
<dbReference type="SUPFAM" id="SSF52218">
    <property type="entry name" value="Flavoproteins"/>
    <property type="match status" value="1"/>
</dbReference>
<evidence type="ECO:0000256" key="1">
    <source>
        <dbReference type="ARBA" id="ARBA00001917"/>
    </source>
</evidence>
<organism evidence="20 21">
    <name type="scientific">[Mycobacterium] kokjensenii</name>
    <dbReference type="NCBI Taxonomy" id="3064287"/>
    <lineage>
        <taxon>Bacteria</taxon>
        <taxon>Bacillati</taxon>
        <taxon>Actinomycetota</taxon>
        <taxon>Actinomycetes</taxon>
        <taxon>Mycobacteriales</taxon>
        <taxon>Mycobacteriaceae</taxon>
        <taxon>Mycolicibacter</taxon>
    </lineage>
</organism>
<comment type="cofactor">
    <cofactor evidence="4">
        <name>FAD</name>
        <dbReference type="ChEBI" id="CHEBI:57692"/>
    </cofactor>
</comment>
<dbReference type="Gene3D" id="1.20.990.10">
    <property type="entry name" value="NADPH-cytochrome p450 Reductase, Chain A, domain 3"/>
    <property type="match status" value="1"/>
</dbReference>
<dbReference type="PRINTS" id="PR00369">
    <property type="entry name" value="FLAVODOXIN"/>
</dbReference>
<keyword evidence="7" id="KW-0500">Molybdenum</keyword>
<dbReference type="Gene3D" id="3.40.50.360">
    <property type="match status" value="1"/>
</dbReference>
<dbReference type="PRINTS" id="PR00371">
    <property type="entry name" value="FPNCR"/>
</dbReference>
<dbReference type="Gene3D" id="2.40.30.10">
    <property type="entry name" value="Translation factors"/>
    <property type="match status" value="1"/>
</dbReference>
<keyword evidence="10" id="KW-0479">Metal-binding</keyword>
<dbReference type="InterPro" id="IPR006657">
    <property type="entry name" value="MoPterin_dinucl-bd_dom"/>
</dbReference>
<dbReference type="Gene3D" id="2.40.40.20">
    <property type="match status" value="1"/>
</dbReference>
<dbReference type="RefSeq" id="WP_308474175.1">
    <property type="nucleotide sequence ID" value="NZ_OY726394.1"/>
</dbReference>
<dbReference type="Gene3D" id="3.40.50.740">
    <property type="match status" value="1"/>
</dbReference>